<evidence type="ECO:0000313" key="2">
    <source>
        <dbReference type="Proteomes" id="UP000068167"/>
    </source>
</evidence>
<accession>A0A0K1RUV7</accession>
<dbReference type="KEGG" id="mpk:VL20_329"/>
<dbReference type="EMBL" id="CP011339">
    <property type="protein sequence ID" value="AKV65558.1"/>
    <property type="molecule type" value="Genomic_DNA"/>
</dbReference>
<sequence length="42" mass="4691">MCRTDARTAIITLDSSSLGLFRQKKPILHIPKKAAYELSRGC</sequence>
<name>A0A0K1RUV7_9CHRO</name>
<organism evidence="1 2">
    <name type="scientific">Microcystis panniformis FACHB-1757</name>
    <dbReference type="NCBI Taxonomy" id="1638788"/>
    <lineage>
        <taxon>Bacteria</taxon>
        <taxon>Bacillati</taxon>
        <taxon>Cyanobacteriota</taxon>
        <taxon>Cyanophyceae</taxon>
        <taxon>Oscillatoriophycideae</taxon>
        <taxon>Chroococcales</taxon>
        <taxon>Microcystaceae</taxon>
        <taxon>Microcystis</taxon>
    </lineage>
</organism>
<dbReference type="AlphaFoldDB" id="A0A0K1RUV7"/>
<dbReference type="PATRIC" id="fig|1638788.3.peg.331"/>
<gene>
    <name evidence="1" type="ORF">VL20_329</name>
</gene>
<reference evidence="1 2" key="1">
    <citation type="journal article" date="2016" name="Stand. Genomic Sci.">
        <title>Complete genome sequence and genomic characterization of Microcystis panniformis FACHB 1757 by third-generation sequencing.</title>
        <authorList>
            <person name="Zhang J.Y."/>
            <person name="Guan R."/>
            <person name="Zhang H.J."/>
            <person name="Li H."/>
            <person name="Xiao P."/>
            <person name="Yu G.L."/>
            <person name="Du L."/>
            <person name="Cao D.M."/>
            <person name="Zhu B.C."/>
            <person name="Li R.H."/>
            <person name="Lu Z.H."/>
        </authorList>
    </citation>
    <scope>NUCLEOTIDE SEQUENCE [LARGE SCALE GENOMIC DNA]</scope>
    <source>
        <strain evidence="1 2">FACHB-1757</strain>
    </source>
</reference>
<keyword evidence="2" id="KW-1185">Reference proteome</keyword>
<evidence type="ECO:0000313" key="1">
    <source>
        <dbReference type="EMBL" id="AKV65558.1"/>
    </source>
</evidence>
<proteinExistence type="predicted"/>
<dbReference type="Proteomes" id="UP000068167">
    <property type="component" value="Chromosome"/>
</dbReference>
<protein>
    <submittedName>
        <fullName evidence="1">Uncharacterized protein</fullName>
    </submittedName>
</protein>